<evidence type="ECO:0000259" key="3">
    <source>
        <dbReference type="PROSITE" id="PS51677"/>
    </source>
</evidence>
<dbReference type="Gene3D" id="3.20.20.370">
    <property type="entry name" value="Glycoside hydrolase/deacetylase"/>
    <property type="match status" value="1"/>
</dbReference>
<comment type="subcellular location">
    <subcellularLocation>
        <location evidence="1">Secreted</location>
    </subcellularLocation>
</comment>
<reference evidence="4 5" key="1">
    <citation type="submission" date="2020-08" db="EMBL/GenBank/DDBJ databases">
        <title>Sequencing the genomes of 1000 actinobacteria strains.</title>
        <authorList>
            <person name="Klenk H.-P."/>
        </authorList>
    </citation>
    <scope>NUCLEOTIDE SEQUENCE [LARGE SCALE GENOMIC DNA]</scope>
    <source>
        <strain evidence="4 5">DSM 45507</strain>
    </source>
</reference>
<feature type="domain" description="NodB homology" evidence="3">
    <location>
        <begin position="58"/>
        <end position="230"/>
    </location>
</feature>
<gene>
    <name evidence="4" type="ORF">HD596_006799</name>
</gene>
<protein>
    <submittedName>
        <fullName evidence="4">Peptidoglycan/xylan/chitin deacetylase (PgdA/CDA1 family)</fullName>
    </submittedName>
</protein>
<accession>A0A7W9LDW1</accession>
<dbReference type="RefSeq" id="WP_246555028.1">
    <property type="nucleotide sequence ID" value="NZ_JACHMB010000001.1"/>
</dbReference>
<name>A0A7W9LDW1_9ACTN</name>
<evidence type="ECO:0000313" key="5">
    <source>
        <dbReference type="Proteomes" id="UP000579153"/>
    </source>
</evidence>
<dbReference type="PANTHER" id="PTHR34216:SF3">
    <property type="entry name" value="POLY-BETA-1,6-N-ACETYL-D-GLUCOSAMINE N-DEACETYLASE"/>
    <property type="match status" value="1"/>
</dbReference>
<keyword evidence="2" id="KW-0732">Signal</keyword>
<dbReference type="GO" id="GO:0016810">
    <property type="term" value="F:hydrolase activity, acting on carbon-nitrogen (but not peptide) bonds"/>
    <property type="evidence" value="ECO:0007669"/>
    <property type="project" value="InterPro"/>
</dbReference>
<dbReference type="Pfam" id="PF01522">
    <property type="entry name" value="Polysacc_deac_1"/>
    <property type="match status" value="1"/>
</dbReference>
<dbReference type="SUPFAM" id="SSF88713">
    <property type="entry name" value="Glycoside hydrolase/deacetylase"/>
    <property type="match status" value="1"/>
</dbReference>
<dbReference type="CDD" id="cd10918">
    <property type="entry name" value="CE4_NodB_like_5s_6s"/>
    <property type="match status" value="1"/>
</dbReference>
<dbReference type="GO" id="GO:0005576">
    <property type="term" value="C:extracellular region"/>
    <property type="evidence" value="ECO:0007669"/>
    <property type="project" value="UniProtKB-SubCell"/>
</dbReference>
<dbReference type="Proteomes" id="UP000579153">
    <property type="component" value="Unassembled WGS sequence"/>
</dbReference>
<dbReference type="PANTHER" id="PTHR34216">
    <property type="match status" value="1"/>
</dbReference>
<evidence type="ECO:0000256" key="1">
    <source>
        <dbReference type="ARBA" id="ARBA00004613"/>
    </source>
</evidence>
<keyword evidence="5" id="KW-1185">Reference proteome</keyword>
<dbReference type="GO" id="GO:0005975">
    <property type="term" value="P:carbohydrate metabolic process"/>
    <property type="evidence" value="ECO:0007669"/>
    <property type="project" value="InterPro"/>
</dbReference>
<dbReference type="InterPro" id="IPR002509">
    <property type="entry name" value="NODB_dom"/>
</dbReference>
<dbReference type="InterPro" id="IPR051398">
    <property type="entry name" value="Polysacch_Deacetylase"/>
</dbReference>
<evidence type="ECO:0000256" key="2">
    <source>
        <dbReference type="ARBA" id="ARBA00022729"/>
    </source>
</evidence>
<dbReference type="AlphaFoldDB" id="A0A7W9LDW1"/>
<comment type="caution">
    <text evidence="4">The sequence shown here is derived from an EMBL/GenBank/DDBJ whole genome shotgun (WGS) entry which is preliminary data.</text>
</comment>
<organism evidence="4 5">
    <name type="scientific">Nonomuraea jabiensis</name>
    <dbReference type="NCBI Taxonomy" id="882448"/>
    <lineage>
        <taxon>Bacteria</taxon>
        <taxon>Bacillati</taxon>
        <taxon>Actinomycetota</taxon>
        <taxon>Actinomycetes</taxon>
        <taxon>Streptosporangiales</taxon>
        <taxon>Streptosporangiaceae</taxon>
        <taxon>Nonomuraea</taxon>
    </lineage>
</organism>
<sequence length="230" mass="25789">MTAMPLVLMYHSVDKYDSDPLHVTVSPDRFARQMRWLARRGLSGVSMLELTRARNTRGLVGLTFDDGYGDFLSEVVPVLRKYGFTATVFVVTGLIGEHNAWDSGSPRKRLMDAEGLRWAARQGMEIGSHSAGHYSLSGLRDDELHQEVAGSKATLEDLLGRQVNGFCYPYGHVNARELAAVREAGYSYACAIWKSELTGTYALPRTYVGERDGALRLHAKRARHRVRWGW</sequence>
<dbReference type="PROSITE" id="PS51677">
    <property type="entry name" value="NODB"/>
    <property type="match status" value="1"/>
</dbReference>
<dbReference type="InterPro" id="IPR011330">
    <property type="entry name" value="Glyco_hydro/deAcase_b/a-brl"/>
</dbReference>
<evidence type="ECO:0000313" key="4">
    <source>
        <dbReference type="EMBL" id="MBB5780043.1"/>
    </source>
</evidence>
<dbReference type="EMBL" id="JACHMB010000001">
    <property type="protein sequence ID" value="MBB5780043.1"/>
    <property type="molecule type" value="Genomic_DNA"/>
</dbReference>
<proteinExistence type="predicted"/>